<reference evidence="1" key="1">
    <citation type="submission" date="2014-09" db="EMBL/GenBank/DDBJ databases">
        <authorList>
            <person name="Magalhaes I.L.F."/>
            <person name="Oliveira U."/>
            <person name="Santos F.R."/>
            <person name="Vidigal T.H.D.A."/>
            <person name="Brescovit A.D."/>
            <person name="Santos A.J."/>
        </authorList>
    </citation>
    <scope>NUCLEOTIDE SEQUENCE</scope>
    <source>
        <tissue evidence="1">Shoot tissue taken approximately 20 cm above the soil surface</tissue>
    </source>
</reference>
<dbReference type="EMBL" id="GBRH01217348">
    <property type="protein sequence ID" value="JAD80547.1"/>
    <property type="molecule type" value="Transcribed_RNA"/>
</dbReference>
<organism evidence="1">
    <name type="scientific">Arundo donax</name>
    <name type="common">Giant reed</name>
    <name type="synonym">Donax arundinaceus</name>
    <dbReference type="NCBI Taxonomy" id="35708"/>
    <lineage>
        <taxon>Eukaryota</taxon>
        <taxon>Viridiplantae</taxon>
        <taxon>Streptophyta</taxon>
        <taxon>Embryophyta</taxon>
        <taxon>Tracheophyta</taxon>
        <taxon>Spermatophyta</taxon>
        <taxon>Magnoliopsida</taxon>
        <taxon>Liliopsida</taxon>
        <taxon>Poales</taxon>
        <taxon>Poaceae</taxon>
        <taxon>PACMAD clade</taxon>
        <taxon>Arundinoideae</taxon>
        <taxon>Arundineae</taxon>
        <taxon>Arundo</taxon>
    </lineage>
</organism>
<protein>
    <submittedName>
        <fullName evidence="1">Uncharacterized protein</fullName>
    </submittedName>
</protein>
<name>A0A0A9D9Y4_ARUDO</name>
<proteinExistence type="predicted"/>
<reference evidence="1" key="2">
    <citation type="journal article" date="2015" name="Data Brief">
        <title>Shoot transcriptome of the giant reed, Arundo donax.</title>
        <authorList>
            <person name="Barrero R.A."/>
            <person name="Guerrero F.D."/>
            <person name="Moolhuijzen P."/>
            <person name="Goolsby J.A."/>
            <person name="Tidwell J."/>
            <person name="Bellgard S.E."/>
            <person name="Bellgard M.I."/>
        </authorList>
    </citation>
    <scope>NUCLEOTIDE SEQUENCE</scope>
    <source>
        <tissue evidence="1">Shoot tissue taken approximately 20 cm above the soil surface</tissue>
    </source>
</reference>
<evidence type="ECO:0000313" key="1">
    <source>
        <dbReference type="EMBL" id="JAD80547.1"/>
    </source>
</evidence>
<sequence length="89" mass="9427">MMDAYTDQTGSSVGFAPPQENVGGLNPLLSAAIWQYSSVHDHFPQEVRSSPMTGLGSRGVGDGCGFFYDTGFEDMANIGGMGFPQGWMG</sequence>
<dbReference type="AlphaFoldDB" id="A0A0A9D9Y4"/>
<accession>A0A0A9D9Y4</accession>